<dbReference type="EMBL" id="CAVMJV010000122">
    <property type="protein sequence ID" value="CAK5106577.1"/>
    <property type="molecule type" value="Genomic_DNA"/>
</dbReference>
<reference evidence="1" key="1">
    <citation type="submission" date="2023-11" db="EMBL/GenBank/DDBJ databases">
        <authorList>
            <person name="Poullet M."/>
        </authorList>
    </citation>
    <scope>NUCLEOTIDE SEQUENCE</scope>
    <source>
        <strain evidence="1">E1834</strain>
    </source>
</reference>
<evidence type="ECO:0000313" key="2">
    <source>
        <dbReference type="Proteomes" id="UP001497535"/>
    </source>
</evidence>
<dbReference type="Proteomes" id="UP001497535">
    <property type="component" value="Unassembled WGS sequence"/>
</dbReference>
<accession>A0ACB1AYY2</accession>
<evidence type="ECO:0000313" key="1">
    <source>
        <dbReference type="EMBL" id="CAK5106577.1"/>
    </source>
</evidence>
<sequence length="789" mass="91832">MSGRCSPTYFVGNAFQLEQNTNKYDRIYCGALVPESHRAYFCSFLKEEGILVMPYGHSLQRVIRKSEKLFKTRDLSAVTFSHLIPVNIDDNSLSNGHVSLPLIQPTSLQFLCRNKIRQLIRQKLLVDKPVEIFSLYAKKHAKKASSVQHDDDGRNQWNPSRDDLFPPRPMVLDPHLPQPLPLRTRFTSVGTNTHGDPDNNNRAANNNGRHNNNHRQMLANLRHTHATQFRHLFALFARDRIRRHHEAIAHHRAARRDVHIINNANDSDNDDENDDVENEQLEIELRGNERQQRFYSGPDDEAFNFVFESEDEVNNEDDDEHEEEEEEGEEEEEENVENDNDSIENYENVDRTDNEDDENNEAVNSDDADSWSDKNNVGSLSSSESYVNLNNDKNDDSYKTAKMTTTTPKKKAKTKSKKCKNKLARLGLELSSDDEEEEEKEDEEGEKNEKEEEEKDEEEKEDGEGKQNEEEEEKEEEGEKEEVEGEKNEEDGDNSNESFETAKDIIMIKDKNFEAFKRYASKMSKNSDDKDGEDKIEEELNKEDGWEESSRGYRFPHSDDDEEDKFKEEVTEEDDGWEETYRRYCLSKMSDDNEEDKIEEDVGRKEDYRRYCLSKMCKNSGNEKNKIEEDDDNEMENDEEKLEEDKEKLNNSMNSSPIKNGNCNNKRLRTCTSNSLEMPQSSKMKRVLSYIEDQQQEEGEHGGVAGPSTSWPTQYLHQRPAPYLHKKQAPISNNTTREEEENVAEAKFNETKVKERTEQLANFHAKFIELIQSLPLNIQMRKFLVYENA</sequence>
<name>A0ACB1AYY2_MELEN</name>
<gene>
    <name evidence="1" type="ORF">MENTE1834_LOCUS43498</name>
</gene>
<keyword evidence="2" id="KW-1185">Reference proteome</keyword>
<protein>
    <submittedName>
        <fullName evidence="1">Uncharacterized protein</fullName>
    </submittedName>
</protein>
<comment type="caution">
    <text evidence="1">The sequence shown here is derived from an EMBL/GenBank/DDBJ whole genome shotgun (WGS) entry which is preliminary data.</text>
</comment>
<organism evidence="1 2">
    <name type="scientific">Meloidogyne enterolobii</name>
    <name type="common">Root-knot nematode worm</name>
    <name type="synonym">Meloidogyne mayaguensis</name>
    <dbReference type="NCBI Taxonomy" id="390850"/>
    <lineage>
        <taxon>Eukaryota</taxon>
        <taxon>Metazoa</taxon>
        <taxon>Ecdysozoa</taxon>
        <taxon>Nematoda</taxon>
        <taxon>Chromadorea</taxon>
        <taxon>Rhabditida</taxon>
        <taxon>Tylenchina</taxon>
        <taxon>Tylenchomorpha</taxon>
        <taxon>Tylenchoidea</taxon>
        <taxon>Meloidogynidae</taxon>
        <taxon>Meloidogyninae</taxon>
        <taxon>Meloidogyne</taxon>
    </lineage>
</organism>
<proteinExistence type="predicted"/>